<gene>
    <name evidence="1" type="ORF">Dthio_PD0878</name>
</gene>
<dbReference type="Gene3D" id="3.10.20.30">
    <property type="match status" value="1"/>
</dbReference>
<evidence type="ECO:0008006" key="3">
    <source>
        <dbReference type="Google" id="ProtNLM"/>
    </source>
</evidence>
<dbReference type="InterPro" id="IPR012675">
    <property type="entry name" value="Beta-grasp_dom_sf"/>
</dbReference>
<comment type="caution">
    <text evidence="1">The sequence shown here is derived from an EMBL/GenBank/DDBJ whole genome shotgun (WGS) entry which is preliminary data.</text>
</comment>
<dbReference type="InterPro" id="IPR016155">
    <property type="entry name" value="Mopterin_synth/thiamin_S_b"/>
</dbReference>
<keyword evidence="2" id="KW-1185">Reference proteome</keyword>
<proteinExistence type="predicted"/>
<evidence type="ECO:0000313" key="1">
    <source>
        <dbReference type="EMBL" id="EFI33544.1"/>
    </source>
</evidence>
<sequence length="64" mass="7308">MQILIEPENQWADIDRATTVLNLLKKLELRPNQAIVIRNGELLTPDRQIDPEDSITVRKTASRG</sequence>
<dbReference type="AlphaFoldDB" id="D6SS78"/>
<dbReference type="EMBL" id="ACJN02000003">
    <property type="protein sequence ID" value="EFI33544.1"/>
    <property type="molecule type" value="Genomic_DNA"/>
</dbReference>
<dbReference type="RefSeq" id="WP_008870894.1">
    <property type="nucleotide sequence ID" value="NZ_ACJN02000003.1"/>
</dbReference>
<accession>D6SS78</accession>
<dbReference type="eggNOG" id="COG2104">
    <property type="taxonomic scope" value="Bacteria"/>
</dbReference>
<reference evidence="1" key="1">
    <citation type="submission" date="2010-05" db="EMBL/GenBank/DDBJ databases">
        <title>The draft genome of Desulfonatronospira thiodismutans ASO3-1.</title>
        <authorList>
            <consortium name="US DOE Joint Genome Institute (JGI-PGF)"/>
            <person name="Lucas S."/>
            <person name="Copeland A."/>
            <person name="Lapidus A."/>
            <person name="Cheng J.-F."/>
            <person name="Bruce D."/>
            <person name="Goodwin L."/>
            <person name="Pitluck S."/>
            <person name="Chertkov O."/>
            <person name="Brettin T."/>
            <person name="Detter J.C."/>
            <person name="Han C."/>
            <person name="Land M.L."/>
            <person name="Hauser L."/>
            <person name="Kyrpides N."/>
            <person name="Mikhailova N."/>
            <person name="Muyzer G."/>
            <person name="Woyke T."/>
        </authorList>
    </citation>
    <scope>NUCLEOTIDE SEQUENCE [LARGE SCALE GENOMIC DNA]</scope>
    <source>
        <strain evidence="1">ASO3-1</strain>
    </source>
</reference>
<name>D6SS78_9BACT</name>
<dbReference type="OrthoDB" id="5460212at2"/>
<dbReference type="SUPFAM" id="SSF54285">
    <property type="entry name" value="MoaD/ThiS"/>
    <property type="match status" value="1"/>
</dbReference>
<organism evidence="1 2">
    <name type="scientific">Desulfonatronospira thiodismutans ASO3-1</name>
    <dbReference type="NCBI Taxonomy" id="555779"/>
    <lineage>
        <taxon>Bacteria</taxon>
        <taxon>Pseudomonadati</taxon>
        <taxon>Thermodesulfobacteriota</taxon>
        <taxon>Desulfovibrionia</taxon>
        <taxon>Desulfovibrionales</taxon>
        <taxon>Desulfonatronovibrionaceae</taxon>
        <taxon>Desulfonatronospira</taxon>
    </lineage>
</organism>
<dbReference type="Proteomes" id="UP000005496">
    <property type="component" value="Unassembled WGS sequence"/>
</dbReference>
<evidence type="ECO:0000313" key="2">
    <source>
        <dbReference type="Proteomes" id="UP000005496"/>
    </source>
</evidence>
<protein>
    <recommendedName>
        <fullName evidence="3">ThiamineS protein</fullName>
    </recommendedName>
</protein>